<proteinExistence type="predicted"/>
<dbReference type="SUPFAM" id="SSF48452">
    <property type="entry name" value="TPR-like"/>
    <property type="match status" value="1"/>
</dbReference>
<dbReference type="PANTHER" id="PTHR19959">
    <property type="entry name" value="KINESIN LIGHT CHAIN"/>
    <property type="match status" value="1"/>
</dbReference>
<dbReference type="PANTHER" id="PTHR19959:SF119">
    <property type="entry name" value="FUNGAL LIPASE-LIKE DOMAIN-CONTAINING PROTEIN"/>
    <property type="match status" value="1"/>
</dbReference>
<evidence type="ECO:0000313" key="4">
    <source>
        <dbReference type="Proteomes" id="UP000199473"/>
    </source>
</evidence>
<dbReference type="Gene3D" id="1.25.40.10">
    <property type="entry name" value="Tetratricopeptide repeat domain"/>
    <property type="match status" value="2"/>
</dbReference>
<dbReference type="AlphaFoldDB" id="A0A1I3YCC7"/>
<accession>A0A1I3YCC7</accession>
<name>A0A1I3YCC7_9PROT</name>
<feature type="non-terminal residue" evidence="3">
    <location>
        <position position="987"/>
    </location>
</feature>
<feature type="chain" id="PRO_5011658867" evidence="2">
    <location>
        <begin position="20"/>
        <end position="987"/>
    </location>
</feature>
<gene>
    <name evidence="3" type="ORF">SAMN02745775_1011129</name>
</gene>
<dbReference type="Proteomes" id="UP000199473">
    <property type="component" value="Unassembled WGS sequence"/>
</dbReference>
<evidence type="ECO:0000256" key="2">
    <source>
        <dbReference type="SAM" id="SignalP"/>
    </source>
</evidence>
<dbReference type="EMBL" id="FOSQ01000001">
    <property type="protein sequence ID" value="SFK29029.1"/>
    <property type="molecule type" value="Genomic_DNA"/>
</dbReference>
<protein>
    <submittedName>
        <fullName evidence="3">Tetratricopeptide repeat-containing protein</fullName>
    </submittedName>
</protein>
<keyword evidence="4" id="KW-1185">Reference proteome</keyword>
<keyword evidence="2" id="KW-0732">Signal</keyword>
<feature type="region of interest" description="Disordered" evidence="1">
    <location>
        <begin position="208"/>
        <end position="227"/>
    </location>
</feature>
<dbReference type="InterPro" id="IPR011990">
    <property type="entry name" value="TPR-like_helical_dom_sf"/>
</dbReference>
<dbReference type="STRING" id="1123062.SAMN02745775_1011129"/>
<organism evidence="3 4">
    <name type="scientific">Falsiroseomonas stagni DSM 19981</name>
    <dbReference type="NCBI Taxonomy" id="1123062"/>
    <lineage>
        <taxon>Bacteria</taxon>
        <taxon>Pseudomonadati</taxon>
        <taxon>Pseudomonadota</taxon>
        <taxon>Alphaproteobacteria</taxon>
        <taxon>Acetobacterales</taxon>
        <taxon>Roseomonadaceae</taxon>
        <taxon>Falsiroseomonas</taxon>
    </lineage>
</organism>
<reference evidence="3 4" key="1">
    <citation type="submission" date="2016-10" db="EMBL/GenBank/DDBJ databases">
        <authorList>
            <person name="de Groot N.N."/>
        </authorList>
    </citation>
    <scope>NUCLEOTIDE SEQUENCE [LARGE SCALE GENOMIC DNA]</scope>
    <source>
        <strain evidence="3 4">DSM 19981</strain>
    </source>
</reference>
<feature type="signal peptide" evidence="2">
    <location>
        <begin position="1"/>
        <end position="19"/>
    </location>
</feature>
<dbReference type="RefSeq" id="WP_175533756.1">
    <property type="nucleotide sequence ID" value="NZ_FOSQ01000001.1"/>
</dbReference>
<dbReference type="PROSITE" id="PS51257">
    <property type="entry name" value="PROKAR_LIPOPROTEIN"/>
    <property type="match status" value="1"/>
</dbReference>
<evidence type="ECO:0000313" key="3">
    <source>
        <dbReference type="EMBL" id="SFK29029.1"/>
    </source>
</evidence>
<evidence type="ECO:0000256" key="1">
    <source>
        <dbReference type="SAM" id="MobiDB-lite"/>
    </source>
</evidence>
<dbReference type="Pfam" id="PF13374">
    <property type="entry name" value="TPR_10"/>
    <property type="match status" value="2"/>
</dbReference>
<sequence length="987" mass="104256">MNRKLLTVLGLGATAAAVACSGGPAITAGALGLAFAGGITGNIAGNLATELFKDFDRAAGERWFDSLAGIDQNHVVLMELRLAHLRALRAAVGRFEALTRDVDHHDDRARQLADDALIRHIRALCGAEEDEARDLRFGFTEATPEAEQRVRTSLLKALPDAFDAGLAERRQPKAEAQAAKALQKLKVGIEAVALDELTTLLARSQADARGAADVPPPLSTPGDSPSASFELPDDFLTAFRGKPGEVACWFNDFILDAAERLRSKPEFNTLWQAEQLSAVKALAEAQDRAIDGLATRVDGLASALAGLPAAVQQIRANTAEILRLMTGLRMQRGYRELPPDAIARKPTAMIVADYGLIPFDDSRGLLGTLEDRGEETLLGWILDGGDVRVRLIHAAGGQGKTRLALEAIARLNAAGLGWQAGLLGHGQLAAALAPGADRLAALLARRGAGGIFIAIDYAETRQDQLQALAAVLEEAPEGGPIRVLLLARTDAWWRGFLQGIDTATRLPFEETAIAADLGVAPAAIPAFLDAACSAFAARLAQAPRRPGEAGLVAADWQARPVEPGAGGSPLDLAIRAYLRVRGIAVVVSPLATLADDERAHLRRALRGILGGEAREPVAELATQGAAGLTLLGGLSAEQGEDALRRLIDLAAQRIRRPVDDAAREAVFDALRLLYGGPNGTARSILPDLLGEQIIGEVLAKARDLLPALLDAFPEDWPIVFVGLNRISRQNPDGDFVHEAVQVVSPTREALRAALAPRLENPVLAASVLFAAQAETGTLQEDLRDALLGLDAAARARSARAVARAAGQLVSANAAPVRLRGVLGTIAAEAGAAMVAEDMLPDRETRARDANNRSVLLSNAGRREEALAASEEAIGLYQELASQNRDAFLPALAAALNNLSTHLSDLGRREEALAASEGAVTLRRELVAKNRDAFLPNLASALNNLGGDLSRLGRREEALAASEEAVTLHRELVAKNRGAFLPDLAGAL</sequence>